<keyword evidence="5" id="KW-0964">Secreted</keyword>
<evidence type="ECO:0000256" key="1">
    <source>
        <dbReference type="ARBA" id="ARBA00001910"/>
    </source>
</evidence>
<dbReference type="PROSITE" id="PS51695">
    <property type="entry name" value="SEDOLISIN"/>
    <property type="match status" value="1"/>
</dbReference>
<keyword evidence="11 15" id="KW-0106">Calcium</keyword>
<keyword evidence="8 16" id="KW-0732">Signal</keyword>
<protein>
    <recommendedName>
        <fullName evidence="4">tripeptidyl-peptidase II</fullName>
        <ecNumber evidence="4">3.4.14.10</ecNumber>
    </recommendedName>
</protein>
<comment type="catalytic activity">
    <reaction evidence="1">
        <text>Release of an N-terminal tripeptide from a polypeptide.</text>
        <dbReference type="EC" id="3.4.14.10"/>
    </reaction>
</comment>
<feature type="active site" description="Charge relay system" evidence="15">
    <location>
        <position position="284"/>
    </location>
</feature>
<dbReference type="GO" id="GO:0004252">
    <property type="term" value="F:serine-type endopeptidase activity"/>
    <property type="evidence" value="ECO:0007669"/>
    <property type="project" value="UniProtKB-UniRule"/>
</dbReference>
<comment type="subcellular location">
    <subcellularLocation>
        <location evidence="3">Secreted</location>
        <location evidence="3">Extracellular space</location>
    </subcellularLocation>
</comment>
<evidence type="ECO:0000256" key="13">
    <source>
        <dbReference type="ARBA" id="ARBA00023145"/>
    </source>
</evidence>
<comment type="cofactor">
    <cofactor evidence="15">
        <name>Ca(2+)</name>
        <dbReference type="ChEBI" id="CHEBI:29108"/>
    </cofactor>
    <text evidence="15">Binds 1 Ca(2+) ion per subunit.</text>
</comment>
<name>A0A8H3FFZ5_9LECA</name>
<evidence type="ECO:0000256" key="14">
    <source>
        <dbReference type="ARBA" id="ARBA00023180"/>
    </source>
</evidence>
<evidence type="ECO:0000256" key="2">
    <source>
        <dbReference type="ARBA" id="ARBA00002451"/>
    </source>
</evidence>
<organism evidence="18 19">
    <name type="scientific">Gomphillus americanus</name>
    <dbReference type="NCBI Taxonomy" id="1940652"/>
    <lineage>
        <taxon>Eukaryota</taxon>
        <taxon>Fungi</taxon>
        <taxon>Dikarya</taxon>
        <taxon>Ascomycota</taxon>
        <taxon>Pezizomycotina</taxon>
        <taxon>Lecanoromycetes</taxon>
        <taxon>OSLEUM clade</taxon>
        <taxon>Ostropomycetidae</taxon>
        <taxon>Ostropales</taxon>
        <taxon>Graphidaceae</taxon>
        <taxon>Gomphilloideae</taxon>
        <taxon>Gomphillus</taxon>
    </lineage>
</organism>
<gene>
    <name evidence="18" type="ORF">GOMPHAMPRED_003449</name>
</gene>
<dbReference type="Pfam" id="PF09286">
    <property type="entry name" value="Pro-kuma_activ"/>
    <property type="match status" value="1"/>
</dbReference>
<dbReference type="AlphaFoldDB" id="A0A8H3FFZ5"/>
<evidence type="ECO:0000256" key="10">
    <source>
        <dbReference type="ARBA" id="ARBA00022825"/>
    </source>
</evidence>
<feature type="signal peptide" evidence="16">
    <location>
        <begin position="1"/>
        <end position="17"/>
    </location>
</feature>
<dbReference type="EC" id="3.4.14.10" evidence="4"/>
<feature type="active site" description="Charge relay system" evidence="15">
    <location>
        <position position="280"/>
    </location>
</feature>
<evidence type="ECO:0000256" key="15">
    <source>
        <dbReference type="PROSITE-ProRule" id="PRU01032"/>
    </source>
</evidence>
<dbReference type="SUPFAM" id="SSF52743">
    <property type="entry name" value="Subtilisin-like"/>
    <property type="match status" value="1"/>
</dbReference>
<feature type="binding site" evidence="15">
    <location>
        <position position="525"/>
    </location>
    <ligand>
        <name>Ca(2+)</name>
        <dbReference type="ChEBI" id="CHEBI:29108"/>
    </ligand>
</feature>
<feature type="chain" id="PRO_5034423609" description="tripeptidyl-peptidase II" evidence="16">
    <location>
        <begin position="18"/>
        <end position="569"/>
    </location>
</feature>
<evidence type="ECO:0000256" key="11">
    <source>
        <dbReference type="ARBA" id="ARBA00022837"/>
    </source>
</evidence>
<feature type="binding site" evidence="15">
    <location>
        <position position="526"/>
    </location>
    <ligand>
        <name>Ca(2+)</name>
        <dbReference type="ChEBI" id="CHEBI:29108"/>
    </ligand>
</feature>
<keyword evidence="13" id="KW-0865">Zymogen</keyword>
<dbReference type="FunFam" id="3.40.50.200:FF:000015">
    <property type="entry name" value="Tripeptidyl peptidase A"/>
    <property type="match status" value="1"/>
</dbReference>
<sequence length="569" mass="60620">MKLFQVAAIILLPITFAAPILDWEVIEEHNSIPRGWVKHESGPASDHVLNMKVHLKQQNVEAFEQKLLAISTPGNVQYGNHMDTQSIKDMLRPSSETVDTVRKWLSDHGISDNVVIDSDWLYFTTTVSKAEEMLNTKYERFRDTAFGTITTRALAFSLPSHIKSHINMIHPTTSFALARPKKTTIHYRKPASVDVSAATCASTVTPACLASLYGYSSYKPSVIKAVMGVTGFLEQWPQKPDFKSFLTKYVPGISSSTTFKCTLINGGLCSTTTNDNDIDEANLDVQYAQAISGNIPLNYYSTGGRPPINGGGTNDNEPYLQFLNFLMNQTDANLPTTVSISYGDDENTVPLSYAKTVCNLFAQVGARGVSFLSASGDNGIDCDSGTLIPIFPGGCPFVTAVGGTTSVSPERAVDFSGGGFSNYFAQPSYQSSAVKSWIAGNHNPGLKGKFNASGRAFPDVSAQASSFHVILDGSDQLIGGTSASTPTFASIIDLVSNALLAQGKKPLGFLNPFLYASGTAQGFTDITSGSNSGCSSDSDGFSAVKGWDPVTGLGTPKFAGLIAAAGTSV</sequence>
<keyword evidence="12" id="KW-0843">Virulence</keyword>
<dbReference type="Gene3D" id="3.40.50.200">
    <property type="entry name" value="Peptidase S8/S53 domain"/>
    <property type="match status" value="1"/>
</dbReference>
<feature type="domain" description="Peptidase S53" evidence="17">
    <location>
        <begin position="203"/>
        <end position="568"/>
    </location>
</feature>
<evidence type="ECO:0000256" key="8">
    <source>
        <dbReference type="ARBA" id="ARBA00022729"/>
    </source>
</evidence>
<proteinExistence type="predicted"/>
<keyword evidence="19" id="KW-1185">Reference proteome</keyword>
<evidence type="ECO:0000256" key="6">
    <source>
        <dbReference type="ARBA" id="ARBA00022670"/>
    </source>
</evidence>
<evidence type="ECO:0000256" key="16">
    <source>
        <dbReference type="SAM" id="SignalP"/>
    </source>
</evidence>
<evidence type="ECO:0000256" key="12">
    <source>
        <dbReference type="ARBA" id="ARBA00023026"/>
    </source>
</evidence>
<dbReference type="InterPro" id="IPR030400">
    <property type="entry name" value="Sedolisin_dom"/>
</dbReference>
<keyword evidence="14" id="KW-0325">Glycoprotein</keyword>
<evidence type="ECO:0000256" key="3">
    <source>
        <dbReference type="ARBA" id="ARBA00004239"/>
    </source>
</evidence>
<dbReference type="Proteomes" id="UP000664169">
    <property type="component" value="Unassembled WGS sequence"/>
</dbReference>
<dbReference type="OrthoDB" id="409122at2759"/>
<dbReference type="CDD" id="cd11377">
    <property type="entry name" value="Pro-peptidase_S53"/>
    <property type="match status" value="1"/>
</dbReference>
<dbReference type="InterPro" id="IPR015366">
    <property type="entry name" value="S53_propep"/>
</dbReference>
<dbReference type="PANTHER" id="PTHR14218">
    <property type="entry name" value="PROTEASE S8 TRIPEPTIDYL PEPTIDASE I CLN2"/>
    <property type="match status" value="1"/>
</dbReference>
<dbReference type="GO" id="GO:0006508">
    <property type="term" value="P:proteolysis"/>
    <property type="evidence" value="ECO:0007669"/>
    <property type="project" value="UniProtKB-KW"/>
</dbReference>
<dbReference type="InterPro" id="IPR036852">
    <property type="entry name" value="Peptidase_S8/S53_dom_sf"/>
</dbReference>
<dbReference type="InterPro" id="IPR050819">
    <property type="entry name" value="Tripeptidyl-peptidase_I"/>
</dbReference>
<feature type="binding site" evidence="15">
    <location>
        <position position="546"/>
    </location>
    <ligand>
        <name>Ca(2+)</name>
        <dbReference type="ChEBI" id="CHEBI:29108"/>
    </ligand>
</feature>
<feature type="binding site" evidence="15">
    <location>
        <position position="548"/>
    </location>
    <ligand>
        <name>Ca(2+)</name>
        <dbReference type="ChEBI" id="CHEBI:29108"/>
    </ligand>
</feature>
<dbReference type="GO" id="GO:0008240">
    <property type="term" value="F:tripeptidyl-peptidase activity"/>
    <property type="evidence" value="ECO:0007669"/>
    <property type="project" value="UniProtKB-EC"/>
</dbReference>
<comment type="function">
    <text evidence="2">Secreted tripeptidyl-peptidase which degrades proteins at acidic pHs and is involved in virulence.</text>
</comment>
<evidence type="ECO:0000256" key="5">
    <source>
        <dbReference type="ARBA" id="ARBA00022525"/>
    </source>
</evidence>
<keyword evidence="7 15" id="KW-0479">Metal-binding</keyword>
<evidence type="ECO:0000256" key="7">
    <source>
        <dbReference type="ARBA" id="ARBA00022723"/>
    </source>
</evidence>
<feature type="active site" description="Charge relay system" evidence="15">
    <location>
        <position position="482"/>
    </location>
</feature>
<dbReference type="CDD" id="cd04056">
    <property type="entry name" value="Peptidases_S53"/>
    <property type="match status" value="1"/>
</dbReference>
<reference evidence="18" key="1">
    <citation type="submission" date="2021-03" db="EMBL/GenBank/DDBJ databases">
        <authorList>
            <person name="Tagirdzhanova G."/>
        </authorList>
    </citation>
    <scope>NUCLEOTIDE SEQUENCE</scope>
</reference>
<dbReference type="PANTHER" id="PTHR14218:SF10">
    <property type="entry name" value="PEPTIDASE S53 DOMAIN-CONTAINING PROTEIN"/>
    <property type="match status" value="1"/>
</dbReference>
<dbReference type="SMART" id="SM00944">
    <property type="entry name" value="Pro-kuma_activ"/>
    <property type="match status" value="1"/>
</dbReference>
<evidence type="ECO:0000313" key="19">
    <source>
        <dbReference type="Proteomes" id="UP000664169"/>
    </source>
</evidence>
<keyword evidence="10 15" id="KW-0720">Serine protease</keyword>
<evidence type="ECO:0000313" key="18">
    <source>
        <dbReference type="EMBL" id="CAF9923793.1"/>
    </source>
</evidence>
<evidence type="ECO:0000256" key="9">
    <source>
        <dbReference type="ARBA" id="ARBA00022801"/>
    </source>
</evidence>
<dbReference type="EMBL" id="CAJPDQ010000020">
    <property type="protein sequence ID" value="CAF9923793.1"/>
    <property type="molecule type" value="Genomic_DNA"/>
</dbReference>
<keyword evidence="6 15" id="KW-0645">Protease</keyword>
<comment type="caution">
    <text evidence="18">The sequence shown here is derived from an EMBL/GenBank/DDBJ whole genome shotgun (WGS) entry which is preliminary data.</text>
</comment>
<dbReference type="GO" id="GO:0046872">
    <property type="term" value="F:metal ion binding"/>
    <property type="evidence" value="ECO:0007669"/>
    <property type="project" value="UniProtKB-UniRule"/>
</dbReference>
<evidence type="ECO:0000256" key="4">
    <source>
        <dbReference type="ARBA" id="ARBA00012462"/>
    </source>
</evidence>
<dbReference type="GO" id="GO:0005576">
    <property type="term" value="C:extracellular region"/>
    <property type="evidence" value="ECO:0007669"/>
    <property type="project" value="UniProtKB-SubCell"/>
</dbReference>
<dbReference type="SUPFAM" id="SSF54897">
    <property type="entry name" value="Protease propeptides/inhibitors"/>
    <property type="match status" value="1"/>
</dbReference>
<keyword evidence="9 15" id="KW-0378">Hydrolase</keyword>
<accession>A0A8H3FFZ5</accession>
<evidence type="ECO:0000259" key="17">
    <source>
        <dbReference type="PROSITE" id="PS51695"/>
    </source>
</evidence>